<keyword evidence="4" id="KW-1185">Reference proteome</keyword>
<evidence type="ECO:0000313" key="4">
    <source>
        <dbReference type="Proteomes" id="UP001212997"/>
    </source>
</evidence>
<protein>
    <recommendedName>
        <fullName evidence="2">DUF6534 domain-containing protein</fullName>
    </recommendedName>
</protein>
<feature type="transmembrane region" description="Helical" evidence="1">
    <location>
        <begin position="194"/>
        <end position="215"/>
    </location>
</feature>
<dbReference type="PANTHER" id="PTHR40465">
    <property type="entry name" value="CHROMOSOME 1, WHOLE GENOME SHOTGUN SEQUENCE"/>
    <property type="match status" value="1"/>
</dbReference>
<dbReference type="EMBL" id="JANAWD010000261">
    <property type="protein sequence ID" value="KAJ3482695.1"/>
    <property type="molecule type" value="Genomic_DNA"/>
</dbReference>
<sequence>MSSDSVSTQGYPGISKFTGPIVRSKPLRSALNHTYRLLFQLLGHLFNWALYGILSVQCYLYYVSFPKDRRLPKVLVWVTLLLETLQLVLSTRDAWMNLASGWGDMRALDNVGWQWFSLPILMVLRVAATYVGAVTAIHLRYSLIRETTYRPMIIWFVSTAVCDFVIAISTFYYLKKKKTYFRPTETMMTKLIRVTVETGLICAACALLELIMFVAFADDTFYMPMCLLLSKLYSNSLLAVLNSRMRIVGSRDETPAVYDSTLSPCPPSGEAIAIQPVRRATITIKGGKRTSQEEIVLACQEERTFSDSSTVLKSQDFV</sequence>
<accession>A0AAD5V230</accession>
<reference evidence="3" key="1">
    <citation type="submission" date="2022-07" db="EMBL/GenBank/DDBJ databases">
        <title>Genome Sequence of Physisporinus lineatus.</title>
        <authorList>
            <person name="Buettner E."/>
        </authorList>
    </citation>
    <scope>NUCLEOTIDE SEQUENCE</scope>
    <source>
        <strain evidence="3">VT162</strain>
    </source>
</reference>
<keyword evidence="1" id="KW-1133">Transmembrane helix</keyword>
<evidence type="ECO:0000256" key="1">
    <source>
        <dbReference type="SAM" id="Phobius"/>
    </source>
</evidence>
<name>A0AAD5V230_9APHY</name>
<feature type="transmembrane region" description="Helical" evidence="1">
    <location>
        <begin position="116"/>
        <end position="141"/>
    </location>
</feature>
<dbReference type="Proteomes" id="UP001212997">
    <property type="component" value="Unassembled WGS sequence"/>
</dbReference>
<keyword evidence="1" id="KW-0472">Membrane</keyword>
<comment type="caution">
    <text evidence="3">The sequence shown here is derived from an EMBL/GenBank/DDBJ whole genome shotgun (WGS) entry which is preliminary data.</text>
</comment>
<gene>
    <name evidence="3" type="ORF">NLI96_g6805</name>
</gene>
<feature type="transmembrane region" description="Helical" evidence="1">
    <location>
        <begin position="37"/>
        <end position="62"/>
    </location>
</feature>
<dbReference type="AlphaFoldDB" id="A0AAD5V230"/>
<organism evidence="3 4">
    <name type="scientific">Meripilus lineatus</name>
    <dbReference type="NCBI Taxonomy" id="2056292"/>
    <lineage>
        <taxon>Eukaryota</taxon>
        <taxon>Fungi</taxon>
        <taxon>Dikarya</taxon>
        <taxon>Basidiomycota</taxon>
        <taxon>Agaricomycotina</taxon>
        <taxon>Agaricomycetes</taxon>
        <taxon>Polyporales</taxon>
        <taxon>Meripilaceae</taxon>
        <taxon>Meripilus</taxon>
    </lineage>
</organism>
<feature type="transmembrane region" description="Helical" evidence="1">
    <location>
        <begin position="153"/>
        <end position="174"/>
    </location>
</feature>
<dbReference type="Pfam" id="PF20152">
    <property type="entry name" value="DUF6534"/>
    <property type="match status" value="1"/>
</dbReference>
<keyword evidence="1" id="KW-0812">Transmembrane</keyword>
<dbReference type="InterPro" id="IPR045339">
    <property type="entry name" value="DUF6534"/>
</dbReference>
<dbReference type="PANTHER" id="PTHR40465:SF1">
    <property type="entry name" value="DUF6534 DOMAIN-CONTAINING PROTEIN"/>
    <property type="match status" value="1"/>
</dbReference>
<evidence type="ECO:0000313" key="3">
    <source>
        <dbReference type="EMBL" id="KAJ3482695.1"/>
    </source>
</evidence>
<proteinExistence type="predicted"/>
<evidence type="ECO:0000259" key="2">
    <source>
        <dbReference type="Pfam" id="PF20152"/>
    </source>
</evidence>
<feature type="transmembrane region" description="Helical" evidence="1">
    <location>
        <begin position="221"/>
        <end position="241"/>
    </location>
</feature>
<feature type="domain" description="DUF6534" evidence="2">
    <location>
        <begin position="159"/>
        <end position="245"/>
    </location>
</feature>